<protein>
    <recommendedName>
        <fullName evidence="2">Phosphotriesterase-related protein</fullName>
    </recommendedName>
</protein>
<proteinExistence type="predicted"/>
<dbReference type="InterPro" id="IPR032466">
    <property type="entry name" value="Metal_Hydrolase"/>
</dbReference>
<sequence length="31" mass="3258">MTTVNSVLGPISSDDLGFTLMHEHVMVSAPA</sequence>
<evidence type="ECO:0000313" key="1">
    <source>
        <dbReference type="EMBL" id="SUZ70980.1"/>
    </source>
</evidence>
<reference evidence="1" key="1">
    <citation type="submission" date="2018-05" db="EMBL/GenBank/DDBJ databases">
        <authorList>
            <person name="Lanie J.A."/>
            <person name="Ng W.-L."/>
            <person name="Kazmierczak K.M."/>
            <person name="Andrzejewski T.M."/>
            <person name="Davidsen T.M."/>
            <person name="Wayne K.J."/>
            <person name="Tettelin H."/>
            <person name="Glass J.I."/>
            <person name="Rusch D."/>
            <person name="Podicherti R."/>
            <person name="Tsui H.-C.T."/>
            <person name="Winkler M.E."/>
        </authorList>
    </citation>
    <scope>NUCLEOTIDE SEQUENCE</scope>
</reference>
<dbReference type="GO" id="GO:0008270">
    <property type="term" value="F:zinc ion binding"/>
    <property type="evidence" value="ECO:0007669"/>
    <property type="project" value="InterPro"/>
</dbReference>
<accession>A0A381PVN8</accession>
<dbReference type="AlphaFoldDB" id="A0A381PVN8"/>
<evidence type="ECO:0008006" key="2">
    <source>
        <dbReference type="Google" id="ProtNLM"/>
    </source>
</evidence>
<dbReference type="GO" id="GO:0016788">
    <property type="term" value="F:hydrolase activity, acting on ester bonds"/>
    <property type="evidence" value="ECO:0007669"/>
    <property type="project" value="InterPro"/>
</dbReference>
<gene>
    <name evidence="1" type="ORF">METZ01_LOCUS23834</name>
</gene>
<dbReference type="Gene3D" id="3.20.20.140">
    <property type="entry name" value="Metal-dependent hydrolases"/>
    <property type="match status" value="1"/>
</dbReference>
<dbReference type="InterPro" id="IPR017947">
    <property type="entry name" value="AryldialkylPase_Zn-BS"/>
</dbReference>
<organism evidence="1">
    <name type="scientific">marine metagenome</name>
    <dbReference type="NCBI Taxonomy" id="408172"/>
    <lineage>
        <taxon>unclassified sequences</taxon>
        <taxon>metagenomes</taxon>
        <taxon>ecological metagenomes</taxon>
    </lineage>
</organism>
<dbReference type="EMBL" id="UINC01001106">
    <property type="protein sequence ID" value="SUZ70980.1"/>
    <property type="molecule type" value="Genomic_DNA"/>
</dbReference>
<name>A0A381PVN8_9ZZZZ</name>
<feature type="non-terminal residue" evidence="1">
    <location>
        <position position="31"/>
    </location>
</feature>
<dbReference type="SUPFAM" id="SSF51556">
    <property type="entry name" value="Metallo-dependent hydrolases"/>
    <property type="match status" value="1"/>
</dbReference>
<dbReference type="PROSITE" id="PS01322">
    <property type="entry name" value="PHOSPHOTRIESTERASE_1"/>
    <property type="match status" value="1"/>
</dbReference>